<accession>A0A6J6K1B3</accession>
<evidence type="ECO:0000313" key="1">
    <source>
        <dbReference type="EMBL" id="CAB4643500.1"/>
    </source>
</evidence>
<dbReference type="EMBL" id="CAEZVZ010000071">
    <property type="protein sequence ID" value="CAB4643500.1"/>
    <property type="molecule type" value="Genomic_DNA"/>
</dbReference>
<protein>
    <submittedName>
        <fullName evidence="1">Unannotated protein</fullName>
    </submittedName>
</protein>
<dbReference type="AlphaFoldDB" id="A0A6J6K1B3"/>
<gene>
    <name evidence="1" type="ORF">UFOPK2162_00631</name>
</gene>
<proteinExistence type="predicted"/>
<sequence length="586" mass="63089">MKTRIVIGLLLGVLLVPSLSYAVDPNDEQYQSLRMPGANTMGYQANESIFAKTESSSWFNFNTSDGTPSGKLTSVAICNTGQEAGCEFTVNSMYRAVLPACVGSADINCVTAITATSAAGKSLQVNFLSTFPSERYQDFQGDLSVGVPRGSGAVLVSIPEAPHADGDNYLLKLVISSTRTPESGGIFGVPSITASFMAVKVVTGNFFGSRTETNTASYLRAQGVSVSSFSDLAPGQNVDPRFDACVMSSTKECALPYPLPQDISFGFSARFSFQVTGWLHGRMRDATIELERKSEKESVLTVAAKPIKVPVLDVVKSVDDLPDSLLAHFAQQDWAGETRRYPLENNPQGTRVESSEKDRAGLRNLSFKHINTQFNSRSMADFVQWLPIAGDKAAALPTQWRVSTMTDRGSGIVNQCLNRSNTLAGLVTTNSTMYIDGPPIYDPAQGSLDYKVAATHFEPDGKTVFKGSYELLMSSTVARCIYGFTNAPVKASVSVTSEDGTPNVATVVINEKNNWLSLAAYNFTFSAPTVSVKLTQDQPQVVTPAQPVIDKPVVKKPVIKKITCVKGKVTKVVTTVKCPAGYKKKG</sequence>
<organism evidence="1">
    <name type="scientific">freshwater metagenome</name>
    <dbReference type="NCBI Taxonomy" id="449393"/>
    <lineage>
        <taxon>unclassified sequences</taxon>
        <taxon>metagenomes</taxon>
        <taxon>ecological metagenomes</taxon>
    </lineage>
</organism>
<reference evidence="1" key="1">
    <citation type="submission" date="2020-05" db="EMBL/GenBank/DDBJ databases">
        <authorList>
            <person name="Chiriac C."/>
            <person name="Salcher M."/>
            <person name="Ghai R."/>
            <person name="Kavagutti S V."/>
        </authorList>
    </citation>
    <scope>NUCLEOTIDE SEQUENCE</scope>
</reference>
<name>A0A6J6K1B3_9ZZZZ</name>